<dbReference type="InterPro" id="IPR050220">
    <property type="entry name" value="Type_II_DNA_Topoisomerases"/>
</dbReference>
<evidence type="ECO:0000256" key="7">
    <source>
        <dbReference type="ARBA" id="ARBA00023235"/>
    </source>
</evidence>
<dbReference type="Gene3D" id="1.10.268.10">
    <property type="entry name" value="Topoisomerase, domain 3"/>
    <property type="match status" value="1"/>
</dbReference>
<dbReference type="InterPro" id="IPR002205">
    <property type="entry name" value="Topo_IIA_dom_A"/>
</dbReference>
<dbReference type="NCBIfam" id="NF004044">
    <property type="entry name" value="PRK05561.1"/>
    <property type="match status" value="1"/>
</dbReference>
<evidence type="ECO:0000256" key="4">
    <source>
        <dbReference type="ARBA" id="ARBA00022840"/>
    </source>
</evidence>
<dbReference type="HAMAP" id="MF_01897">
    <property type="entry name" value="GyrA"/>
    <property type="match status" value="1"/>
</dbReference>
<dbReference type="GO" id="GO:0034335">
    <property type="term" value="F:DNA negative supercoiling activity"/>
    <property type="evidence" value="ECO:0007669"/>
    <property type="project" value="UniProtKB-ARBA"/>
</dbReference>
<keyword evidence="7 8" id="KW-0413">Isomerase</keyword>
<evidence type="ECO:0000256" key="1">
    <source>
        <dbReference type="ARBA" id="ARBA00000185"/>
    </source>
</evidence>
<dbReference type="PROSITE" id="PS52040">
    <property type="entry name" value="TOPO_IIA"/>
    <property type="match status" value="1"/>
</dbReference>
<proteinExistence type="inferred from homology"/>
<dbReference type="PANTHER" id="PTHR43493:SF5">
    <property type="entry name" value="DNA GYRASE SUBUNIT A, CHLOROPLASTIC_MITOCHONDRIAL"/>
    <property type="match status" value="1"/>
</dbReference>
<feature type="domain" description="Topo IIA-type catalytic" evidence="11">
    <location>
        <begin position="34"/>
        <end position="533"/>
    </location>
</feature>
<evidence type="ECO:0000256" key="8">
    <source>
        <dbReference type="HAMAP-Rule" id="MF_01897"/>
    </source>
</evidence>
<comment type="catalytic activity">
    <reaction evidence="1 8 9">
        <text>ATP-dependent breakage, passage and rejoining of double-stranded DNA.</text>
        <dbReference type="EC" id="5.6.2.2"/>
    </reaction>
</comment>
<dbReference type="GO" id="GO:0009330">
    <property type="term" value="C:DNA topoisomerase type II (double strand cut, ATP-hydrolyzing) complex"/>
    <property type="evidence" value="ECO:0007669"/>
    <property type="project" value="TreeGrafter"/>
</dbReference>
<keyword evidence="8" id="KW-0963">Cytoplasm</keyword>
<name>A0A251XAL1_9GAMM</name>
<evidence type="ECO:0000259" key="11">
    <source>
        <dbReference type="PROSITE" id="PS52040"/>
    </source>
</evidence>
<dbReference type="EMBL" id="MSLT01000007">
    <property type="protein sequence ID" value="OUD15011.1"/>
    <property type="molecule type" value="Genomic_DNA"/>
</dbReference>
<sequence>MGHFAKEIQPVNIEDEMRQSYLDYAMSVIVGRALPDVRDGLKPVHRRALYAMHELGNDWNKAYKKSARIVGDVIGKYHPHGDSAVYDTIVRMAQPFSLRYLLVDGQGNFGSVDGDAPAAMRYTEIRMSKIAHELLADIEKETVNFVPNYDESESEPSVFPTRIPNLLVNGSSGIAVGMATNIPPHNLREVINACLHLIQEPNSSIETLMRLLPGPDFPTAAIINGAEGINEAYRTGRGRIYIRAKTNTEIDEQNNRERLIITELPYQVNKARLIEKIAELIKEKKLEGIAELRDESDKDGIRVVLELRRGESADVVLNNLYQHTQLQSVFGINMVALVDGQPRLLNLKQLLELFLRHRREVVTRRTLFELRKARERAHILEGLAIALGNIEAMIQLIRQASTPAQAREQLLAGMWQGNTVALMLQGDESGLSRPQDLPDDFGLQTTGYRLSDAQAQAILDLRLHRLTGLEQDKLLDEYRQILLRIGEYLDILRNPERLMAVIQEELISIRETYGDERRSQILAKRSDLNYEDLITEEDMVVTLSHQGYIKAQPVSTYQPQRRGGKGRSMTTMRDEDYIDKLFVANSHDTLLCFTNYGKVYWLKVYELPQGSRISKGRPIVNILPLQADERLNAVLPIREFSAAHYVFMATAKGVVKKTLLSEFSNPRQSGIIAIGLNDNDRLIGVDITDGKKDVLLFSRKGKGVRFSEDDVRAMGRTAHGVGGIRLAENDEVIALLIADEDCTILTATEKGFGKRTRLDKYPQKGRYTQGVITIKVNERNGEVIGAVLVREKDDVILVNNRGILVRIKVEGISVLDRNTQGVTLIHLTGDERLVAIEPVKEIEGANAEDFHEESDDEVGDDVEPDTSTEMIPE</sequence>
<dbReference type="EC" id="5.6.2.2" evidence="8"/>
<dbReference type="Gene3D" id="3.30.1360.40">
    <property type="match status" value="1"/>
</dbReference>
<evidence type="ECO:0000256" key="9">
    <source>
        <dbReference type="PROSITE-ProRule" id="PRU01384"/>
    </source>
</evidence>
<dbReference type="Pfam" id="PF00521">
    <property type="entry name" value="DNA_topoisoIV"/>
    <property type="match status" value="1"/>
</dbReference>
<comment type="similarity">
    <text evidence="2 8">Belongs to the type II topoisomerase GyrA/ParC subunit family.</text>
</comment>
<dbReference type="SUPFAM" id="SSF56719">
    <property type="entry name" value="Type II DNA topoisomerase"/>
    <property type="match status" value="1"/>
</dbReference>
<dbReference type="InterPro" id="IPR005743">
    <property type="entry name" value="GyrA"/>
</dbReference>
<dbReference type="Gene3D" id="2.120.10.90">
    <property type="entry name" value="DNA gyrase/topoisomerase IV, subunit A, C-terminal"/>
    <property type="match status" value="1"/>
</dbReference>
<evidence type="ECO:0000256" key="2">
    <source>
        <dbReference type="ARBA" id="ARBA00008263"/>
    </source>
</evidence>
<dbReference type="FunFam" id="3.90.199.10:FF:000001">
    <property type="entry name" value="DNA gyrase subunit A"/>
    <property type="match status" value="1"/>
</dbReference>
<reference evidence="12 13" key="1">
    <citation type="submission" date="2016-12" db="EMBL/GenBank/DDBJ databases">
        <title>Thioflexothrix psekupsii D3 genome sequencing and assembly.</title>
        <authorList>
            <person name="Fomenkov A."/>
            <person name="Vincze T."/>
            <person name="Grabovich M."/>
            <person name="Anton B.P."/>
            <person name="Dubinina G."/>
            <person name="Orlova M."/>
            <person name="Belousova E."/>
            <person name="Roberts R.J."/>
        </authorList>
    </citation>
    <scope>NUCLEOTIDE SEQUENCE [LARGE SCALE GENOMIC DNA]</scope>
    <source>
        <strain evidence="12">D3</strain>
    </source>
</reference>
<evidence type="ECO:0000256" key="6">
    <source>
        <dbReference type="ARBA" id="ARBA00023125"/>
    </source>
</evidence>
<gene>
    <name evidence="8" type="primary">gyrA</name>
    <name evidence="12" type="ORF">TPSD3_04750</name>
</gene>
<comment type="function">
    <text evidence="8">A type II topoisomerase that negatively supercoils closed circular double-stranded (ds) DNA in an ATP-dependent manner to modulate DNA topology and maintain chromosomes in an underwound state. Negative supercoiling favors strand separation, and DNA replication, transcription, recombination and repair, all of which involve strand separation. Also able to catalyze the interconversion of other topological isomers of dsDNA rings, including catenanes and knotted rings. Type II topoisomerases break and join 2 DNA strands simultaneously in an ATP-dependent manner.</text>
</comment>
<feature type="active site" description="O-(5'-phospho-DNA)-tyrosine intermediate" evidence="8 9">
    <location>
        <position position="122"/>
    </location>
</feature>
<dbReference type="PANTHER" id="PTHR43493">
    <property type="entry name" value="DNA GYRASE/TOPOISOMERASE SUBUNIT A"/>
    <property type="match status" value="1"/>
</dbReference>
<evidence type="ECO:0000313" key="12">
    <source>
        <dbReference type="EMBL" id="OUD15011.1"/>
    </source>
</evidence>
<evidence type="ECO:0000313" key="13">
    <source>
        <dbReference type="Proteomes" id="UP000194798"/>
    </source>
</evidence>
<dbReference type="InterPro" id="IPR013758">
    <property type="entry name" value="Topo_IIA_A/C_ab"/>
</dbReference>
<dbReference type="Proteomes" id="UP000194798">
    <property type="component" value="Unassembled WGS sequence"/>
</dbReference>
<comment type="subcellular location">
    <subcellularLocation>
        <location evidence="8">Cytoplasm</location>
    </subcellularLocation>
</comment>
<comment type="caution">
    <text evidence="12">The sequence shown here is derived from an EMBL/GenBank/DDBJ whole genome shotgun (WGS) entry which is preliminary data.</text>
</comment>
<dbReference type="OrthoDB" id="9806486at2"/>
<dbReference type="GO" id="GO:0005694">
    <property type="term" value="C:chromosome"/>
    <property type="evidence" value="ECO:0007669"/>
    <property type="project" value="InterPro"/>
</dbReference>
<dbReference type="InterPro" id="IPR013760">
    <property type="entry name" value="Topo_IIA-like_dom_sf"/>
</dbReference>
<evidence type="ECO:0000256" key="10">
    <source>
        <dbReference type="SAM" id="MobiDB-lite"/>
    </source>
</evidence>
<dbReference type="SUPFAM" id="SSF101904">
    <property type="entry name" value="GyrA/ParC C-terminal domain-like"/>
    <property type="match status" value="1"/>
</dbReference>
<dbReference type="SMART" id="SM00434">
    <property type="entry name" value="TOP4c"/>
    <property type="match status" value="1"/>
</dbReference>
<keyword evidence="6 8" id="KW-0238">DNA-binding</keyword>
<evidence type="ECO:0000256" key="3">
    <source>
        <dbReference type="ARBA" id="ARBA00022741"/>
    </source>
</evidence>
<evidence type="ECO:0000256" key="5">
    <source>
        <dbReference type="ARBA" id="ARBA00023029"/>
    </source>
</evidence>
<accession>A0A251XAL1</accession>
<dbReference type="GO" id="GO:0006265">
    <property type="term" value="P:DNA topological change"/>
    <property type="evidence" value="ECO:0007669"/>
    <property type="project" value="UniProtKB-UniRule"/>
</dbReference>
<comment type="subunit">
    <text evidence="8">Heterotetramer, composed of two GyrA and two GyrB chains. In the heterotetramer, GyrA contains the active site tyrosine that forms a transient covalent intermediate with DNA, while GyrB binds cofactors and catalyzes ATP hydrolysis.</text>
</comment>
<dbReference type="AlphaFoldDB" id="A0A251XAL1"/>
<dbReference type="RefSeq" id="WP_086487448.1">
    <property type="nucleotide sequence ID" value="NZ_MSLT01000007.1"/>
</dbReference>
<dbReference type="NCBIfam" id="NF004043">
    <property type="entry name" value="PRK05560.1"/>
    <property type="match status" value="1"/>
</dbReference>
<feature type="short sequence motif" description="GyrA-box" evidence="8">
    <location>
        <begin position="560"/>
        <end position="566"/>
    </location>
</feature>
<dbReference type="InterPro" id="IPR013757">
    <property type="entry name" value="Topo_IIA_A_a_sf"/>
</dbReference>
<dbReference type="FunFam" id="3.30.1360.40:FF:000002">
    <property type="entry name" value="DNA gyrase subunit A"/>
    <property type="match status" value="1"/>
</dbReference>
<dbReference type="InterPro" id="IPR006691">
    <property type="entry name" value="GyrA/parC_rep"/>
</dbReference>
<dbReference type="InterPro" id="IPR035516">
    <property type="entry name" value="Gyrase/topoIV_suA_C"/>
</dbReference>
<keyword evidence="13" id="KW-1185">Reference proteome</keyword>
<keyword evidence="5 8" id="KW-0799">Topoisomerase</keyword>
<dbReference type="Gene3D" id="3.90.199.10">
    <property type="entry name" value="Topoisomerase II, domain 5"/>
    <property type="match status" value="1"/>
</dbReference>
<keyword evidence="3 8" id="KW-0547">Nucleotide-binding</keyword>
<keyword evidence="4 8" id="KW-0067">ATP-binding</keyword>
<feature type="region of interest" description="Disordered" evidence="10">
    <location>
        <begin position="844"/>
        <end position="873"/>
    </location>
</feature>
<dbReference type="NCBIfam" id="TIGR01063">
    <property type="entry name" value="gyrA"/>
    <property type="match status" value="1"/>
</dbReference>
<dbReference type="GO" id="GO:0003677">
    <property type="term" value="F:DNA binding"/>
    <property type="evidence" value="ECO:0007669"/>
    <property type="project" value="UniProtKB-UniRule"/>
</dbReference>
<dbReference type="GO" id="GO:0005737">
    <property type="term" value="C:cytoplasm"/>
    <property type="evidence" value="ECO:0007669"/>
    <property type="project" value="UniProtKB-SubCell"/>
</dbReference>
<feature type="compositionally biased region" description="Acidic residues" evidence="10">
    <location>
        <begin position="850"/>
        <end position="873"/>
    </location>
</feature>
<dbReference type="Pfam" id="PF03989">
    <property type="entry name" value="DNA_gyraseA_C"/>
    <property type="match status" value="6"/>
</dbReference>
<organism evidence="12 13">
    <name type="scientific">Thioflexithrix psekupsensis</name>
    <dbReference type="NCBI Taxonomy" id="1570016"/>
    <lineage>
        <taxon>Bacteria</taxon>
        <taxon>Pseudomonadati</taxon>
        <taxon>Pseudomonadota</taxon>
        <taxon>Gammaproteobacteria</taxon>
        <taxon>Thiotrichales</taxon>
        <taxon>Thioflexithrix</taxon>
    </lineage>
</organism>
<dbReference type="GO" id="GO:0006261">
    <property type="term" value="P:DNA-templated DNA replication"/>
    <property type="evidence" value="ECO:0007669"/>
    <property type="project" value="UniProtKB-UniRule"/>
</dbReference>
<dbReference type="CDD" id="cd00187">
    <property type="entry name" value="TOP4c"/>
    <property type="match status" value="1"/>
</dbReference>
<dbReference type="FunFam" id="2.120.10.90:FF:000004">
    <property type="entry name" value="DNA gyrase subunit A"/>
    <property type="match status" value="1"/>
</dbReference>
<dbReference type="GO" id="GO:0005524">
    <property type="term" value="F:ATP binding"/>
    <property type="evidence" value="ECO:0007669"/>
    <property type="project" value="UniProtKB-UniRule"/>
</dbReference>
<protein>
    <recommendedName>
        <fullName evidence="8">DNA gyrase subunit A</fullName>
        <ecNumber evidence="8">5.6.2.2</ecNumber>
    </recommendedName>
</protein>
<comment type="miscellaneous">
    <text evidence="8">Few gyrases are as efficient as E.coli at forming negative supercoils. Not all organisms have 2 type II topoisomerases; in organisms with a single type II topoisomerase this enzyme also has to decatenate newly replicated chromosomes.</text>
</comment>